<dbReference type="PANTHER" id="PTHR43876:SF7">
    <property type="entry name" value="UBIQUINONE BIOSYNTHESIS MONOOXYGENASE COQ6, MITOCHONDRIAL"/>
    <property type="match status" value="1"/>
</dbReference>
<keyword evidence="4" id="KW-0274">FAD</keyword>
<dbReference type="GO" id="GO:0005739">
    <property type="term" value="C:mitochondrion"/>
    <property type="evidence" value="ECO:0007669"/>
    <property type="project" value="TreeGrafter"/>
</dbReference>
<dbReference type="GO" id="GO:0006744">
    <property type="term" value="P:ubiquinone biosynthetic process"/>
    <property type="evidence" value="ECO:0007669"/>
    <property type="project" value="InterPro"/>
</dbReference>
<evidence type="ECO:0000313" key="9">
    <source>
        <dbReference type="WBParaSite" id="TREG1_17850.1"/>
    </source>
</evidence>
<dbReference type="GO" id="GO:0016705">
    <property type="term" value="F:oxidoreductase activity, acting on paired donors, with incorporation or reduction of molecular oxygen"/>
    <property type="evidence" value="ECO:0007669"/>
    <property type="project" value="InterPro"/>
</dbReference>
<evidence type="ECO:0000313" key="8">
    <source>
        <dbReference type="Proteomes" id="UP000050795"/>
    </source>
</evidence>
<dbReference type="InterPro" id="IPR010971">
    <property type="entry name" value="UbiH/COQ6"/>
</dbReference>
<name>A0AA85JF27_TRIRE</name>
<dbReference type="Gene3D" id="3.50.50.60">
    <property type="entry name" value="FAD/NAD(P)-binding domain"/>
    <property type="match status" value="2"/>
</dbReference>
<keyword evidence="6" id="KW-0503">Monooxygenase</keyword>
<dbReference type="InterPro" id="IPR051205">
    <property type="entry name" value="UbiH/COQ6_monooxygenase"/>
</dbReference>
<comment type="cofactor">
    <cofactor evidence="1">
        <name>FAD</name>
        <dbReference type="ChEBI" id="CHEBI:57692"/>
    </cofactor>
</comment>
<organism evidence="8 9">
    <name type="scientific">Trichobilharzia regenti</name>
    <name type="common">Nasal bird schistosome</name>
    <dbReference type="NCBI Taxonomy" id="157069"/>
    <lineage>
        <taxon>Eukaryota</taxon>
        <taxon>Metazoa</taxon>
        <taxon>Spiralia</taxon>
        <taxon>Lophotrochozoa</taxon>
        <taxon>Platyhelminthes</taxon>
        <taxon>Trematoda</taxon>
        <taxon>Digenea</taxon>
        <taxon>Strigeidida</taxon>
        <taxon>Schistosomatoidea</taxon>
        <taxon>Schistosomatidae</taxon>
        <taxon>Trichobilharzia</taxon>
    </lineage>
</organism>
<evidence type="ECO:0000256" key="3">
    <source>
        <dbReference type="ARBA" id="ARBA00022630"/>
    </source>
</evidence>
<reference evidence="8" key="1">
    <citation type="submission" date="2022-06" db="EMBL/GenBank/DDBJ databases">
        <authorList>
            <person name="Berger JAMES D."/>
            <person name="Berger JAMES D."/>
        </authorList>
    </citation>
    <scope>NUCLEOTIDE SEQUENCE [LARGE SCALE GENOMIC DNA]</scope>
</reference>
<feature type="domain" description="FAD-binding" evidence="7">
    <location>
        <begin position="58"/>
        <end position="296"/>
    </location>
</feature>
<proteinExistence type="inferred from homology"/>
<reference evidence="9" key="2">
    <citation type="submission" date="2023-11" db="UniProtKB">
        <authorList>
            <consortium name="WormBaseParasite"/>
        </authorList>
    </citation>
    <scope>IDENTIFICATION</scope>
</reference>
<dbReference type="PRINTS" id="PR00420">
    <property type="entry name" value="RNGMNOXGNASE"/>
</dbReference>
<dbReference type="InterPro" id="IPR002938">
    <property type="entry name" value="FAD-bd"/>
</dbReference>
<dbReference type="Proteomes" id="UP000050795">
    <property type="component" value="Unassembled WGS sequence"/>
</dbReference>
<comment type="similarity">
    <text evidence="2">Belongs to the UbiH/COQ6 family.</text>
</comment>
<dbReference type="InterPro" id="IPR036188">
    <property type="entry name" value="FAD/NAD-bd_sf"/>
</dbReference>
<keyword evidence="8" id="KW-1185">Reference proteome</keyword>
<protein>
    <recommendedName>
        <fullName evidence="7">FAD-binding domain-containing protein</fullName>
    </recommendedName>
</protein>
<dbReference type="GO" id="GO:0071949">
    <property type="term" value="F:FAD binding"/>
    <property type="evidence" value="ECO:0007669"/>
    <property type="project" value="InterPro"/>
</dbReference>
<evidence type="ECO:0000256" key="4">
    <source>
        <dbReference type="ARBA" id="ARBA00022827"/>
    </source>
</evidence>
<feature type="domain" description="FAD-binding" evidence="7">
    <location>
        <begin position="371"/>
        <end position="440"/>
    </location>
</feature>
<keyword evidence="5" id="KW-0560">Oxidoreductase</keyword>
<evidence type="ECO:0000256" key="5">
    <source>
        <dbReference type="ARBA" id="ARBA00023002"/>
    </source>
</evidence>
<dbReference type="GO" id="GO:0004497">
    <property type="term" value="F:monooxygenase activity"/>
    <property type="evidence" value="ECO:0007669"/>
    <property type="project" value="UniProtKB-KW"/>
</dbReference>
<dbReference type="NCBIfam" id="TIGR01988">
    <property type="entry name" value="Ubi-OHases"/>
    <property type="match status" value="1"/>
</dbReference>
<accession>A0AA85JF27</accession>
<dbReference type="Pfam" id="PF01494">
    <property type="entry name" value="FAD_binding_3"/>
    <property type="match status" value="2"/>
</dbReference>
<evidence type="ECO:0000259" key="7">
    <source>
        <dbReference type="Pfam" id="PF01494"/>
    </source>
</evidence>
<dbReference type="AlphaFoldDB" id="A0AA85JF27"/>
<evidence type="ECO:0000256" key="2">
    <source>
        <dbReference type="ARBA" id="ARBA00005349"/>
    </source>
</evidence>
<dbReference type="WBParaSite" id="TREG1_17850.1">
    <property type="protein sequence ID" value="TREG1_17850.1"/>
    <property type="gene ID" value="TREG1_17850"/>
</dbReference>
<evidence type="ECO:0000256" key="6">
    <source>
        <dbReference type="ARBA" id="ARBA00023033"/>
    </source>
</evidence>
<evidence type="ECO:0000256" key="1">
    <source>
        <dbReference type="ARBA" id="ARBA00001974"/>
    </source>
</evidence>
<sequence>MRGVTHFFIRSSRRIIIYRCIWSRVLLQATELMLFQIRPTFLSQCLRNYSATKLATKYDAVIVGGGMVGFGLAAVAANSKLLGKKSILLLESSPKNTYQYKEEYENRVVALNDLSVNMLNNIGAWEFIRSHRAQPVNKMKVWETKSNFHLTFCRDPLAYIVENSLVIESLRKYLDSVQNSTNLTILYEAQAKNIQLPSPNHPEQLVLLDVEQKTQEKCETVETDLLIGADGFNSIVRKTANIHTIGWNHSQKAIVATLRLKQVNEESVAWQRFLPTGPIALLPLSKEYSSWYGVQLFLKLNGYLTKPSEETSQLATVFSKIGQCFAGVIDYFGSVENGVQKASDENSLLSIPQVESIQLNTKRACYPLGFQHATFYSAPRLALVGDSAHRILPLAGQGVNLGFGDVVCLVSHLEDAVSHGADIGSAAYLKDYTNERQRIVIPLASTLEMINLLYSTDAYCNQSISTFEKNELLRNCKDSAISRLVKNLLSDIRGAGMNTVQSSEVLKKFLMEVAVTGEILSPSSGNTMIY</sequence>
<dbReference type="SUPFAM" id="SSF51905">
    <property type="entry name" value="FAD/NAD(P)-binding domain"/>
    <property type="match status" value="1"/>
</dbReference>
<dbReference type="PANTHER" id="PTHR43876">
    <property type="entry name" value="UBIQUINONE BIOSYNTHESIS MONOOXYGENASE COQ6, MITOCHONDRIAL"/>
    <property type="match status" value="1"/>
</dbReference>
<keyword evidence="3" id="KW-0285">Flavoprotein</keyword>